<sequence>MNRLSGHNLLQSLVEDIAQNDGDYNTAIPVLSIYRRSAVTDPMPCIFGLGLGVTVQGGKRVTLGDEVFDYSSGQALINSIDLPVVSYVTQATITEPYLGLRLDLDANLIVQIATEMNTSRICKGGPLRAMSVIALDDRILDALTRLIRLLNEPNKIPFIAPLIQREIIIRLLDGEHGPMLQHLATVGSPSHQISQVIAWMKLNYINSISINELAAKAHMSPSTFRQHFRTITGLSPLQYLKNLRLQDARHWMLYEDMDAGSAAMRVGYESVTQFNREYARMFGEPPLRDIKRTRTLIN</sequence>
<name>A0A2H9UI70_9GAMM</name>
<dbReference type="PANTHER" id="PTHR43436:SF1">
    <property type="entry name" value="TRANSCRIPTIONAL REGULATORY PROTEIN"/>
    <property type="match status" value="1"/>
</dbReference>
<dbReference type="SUPFAM" id="SSF46689">
    <property type="entry name" value="Homeodomain-like"/>
    <property type="match status" value="2"/>
</dbReference>
<dbReference type="Gene3D" id="1.10.10.60">
    <property type="entry name" value="Homeodomain-like"/>
    <property type="match status" value="1"/>
</dbReference>
<protein>
    <submittedName>
        <fullName evidence="4">AraC family transcriptional regulator</fullName>
    </submittedName>
</protein>
<dbReference type="AlphaFoldDB" id="A0A2H9UI70"/>
<evidence type="ECO:0000256" key="2">
    <source>
        <dbReference type="ARBA" id="ARBA00023163"/>
    </source>
</evidence>
<dbReference type="PROSITE" id="PS01124">
    <property type="entry name" value="HTH_ARAC_FAMILY_2"/>
    <property type="match status" value="1"/>
</dbReference>
<comment type="caution">
    <text evidence="4">The sequence shown here is derived from an EMBL/GenBank/DDBJ whole genome shotgun (WGS) entry which is preliminary data.</text>
</comment>
<dbReference type="Pfam" id="PF06719">
    <property type="entry name" value="AraC_N"/>
    <property type="match status" value="1"/>
</dbReference>
<dbReference type="PANTHER" id="PTHR43436">
    <property type="entry name" value="ARAC-FAMILY TRANSCRIPTIONAL REGULATOR"/>
    <property type="match status" value="1"/>
</dbReference>
<dbReference type="GO" id="GO:0043565">
    <property type="term" value="F:sequence-specific DNA binding"/>
    <property type="evidence" value="ECO:0007669"/>
    <property type="project" value="InterPro"/>
</dbReference>
<reference evidence="4 5" key="2">
    <citation type="submission" date="2017-12" db="EMBL/GenBank/DDBJ databases">
        <title>Revising the taxonomy of the Acinetobacter lwoffii group: the description of Acinetobacter pseudolwoffii sp. nov. and emended description of Acinetobacter lwoffii.</title>
        <authorList>
            <person name="Nemec A."/>
        </authorList>
    </citation>
    <scope>NUCLEOTIDE SEQUENCE [LARGE SCALE GENOMIC DNA]</scope>
    <source>
        <strain evidence="4 5">ANC 5347</strain>
    </source>
</reference>
<feature type="domain" description="HTH araC/xylS-type" evidence="3">
    <location>
        <begin position="194"/>
        <end position="292"/>
    </location>
</feature>
<reference evidence="4 5" key="1">
    <citation type="submission" date="2017-11" db="EMBL/GenBank/DDBJ databases">
        <authorList>
            <person name="Han C.G."/>
        </authorList>
    </citation>
    <scope>NUCLEOTIDE SEQUENCE [LARGE SCALE GENOMIC DNA]</scope>
    <source>
        <strain evidence="4 5">ANC 5347</strain>
    </source>
</reference>
<proteinExistence type="predicted"/>
<dbReference type="GO" id="GO:0003700">
    <property type="term" value="F:DNA-binding transcription factor activity"/>
    <property type="evidence" value="ECO:0007669"/>
    <property type="project" value="InterPro"/>
</dbReference>
<dbReference type="InterPro" id="IPR009057">
    <property type="entry name" value="Homeodomain-like_sf"/>
</dbReference>
<keyword evidence="2" id="KW-0804">Transcription</keyword>
<accession>A0A2H9UI70</accession>
<evidence type="ECO:0000256" key="1">
    <source>
        <dbReference type="ARBA" id="ARBA00023015"/>
    </source>
</evidence>
<dbReference type="RefSeq" id="WP_100358147.1">
    <property type="nucleotide sequence ID" value="NZ_PGOZ01000026.1"/>
</dbReference>
<dbReference type="SMART" id="SM00342">
    <property type="entry name" value="HTH_ARAC"/>
    <property type="match status" value="1"/>
</dbReference>
<dbReference type="Pfam" id="PF12833">
    <property type="entry name" value="HTH_18"/>
    <property type="match status" value="1"/>
</dbReference>
<evidence type="ECO:0000313" key="4">
    <source>
        <dbReference type="EMBL" id="PJI31394.1"/>
    </source>
</evidence>
<evidence type="ECO:0000313" key="5">
    <source>
        <dbReference type="Proteomes" id="UP000242351"/>
    </source>
</evidence>
<organism evidence="4 5">
    <name type="scientific">Acinetobacter pseudolwoffii</name>
    <dbReference type="NCBI Taxonomy" id="2053287"/>
    <lineage>
        <taxon>Bacteria</taxon>
        <taxon>Pseudomonadati</taxon>
        <taxon>Pseudomonadota</taxon>
        <taxon>Gammaproteobacteria</taxon>
        <taxon>Moraxellales</taxon>
        <taxon>Moraxellaceae</taxon>
        <taxon>Acinetobacter</taxon>
    </lineage>
</organism>
<dbReference type="InterPro" id="IPR009594">
    <property type="entry name" value="Tscrpt_reg_HTH_AraC_N"/>
</dbReference>
<dbReference type="EMBL" id="PGOZ01000026">
    <property type="protein sequence ID" value="PJI31394.1"/>
    <property type="molecule type" value="Genomic_DNA"/>
</dbReference>
<keyword evidence="1" id="KW-0805">Transcription regulation</keyword>
<dbReference type="InterPro" id="IPR018060">
    <property type="entry name" value="HTH_AraC"/>
</dbReference>
<evidence type="ECO:0000259" key="3">
    <source>
        <dbReference type="PROSITE" id="PS01124"/>
    </source>
</evidence>
<gene>
    <name evidence="4" type="ORF">CU320_14180</name>
</gene>
<dbReference type="Proteomes" id="UP000242351">
    <property type="component" value="Unassembled WGS sequence"/>
</dbReference>